<accession>A0A358HTP4</accession>
<protein>
    <recommendedName>
        <fullName evidence="4">Alpha-glycerophosphate oxidase C-terminal domain-containing protein</fullName>
    </recommendedName>
</protein>
<evidence type="ECO:0000259" key="4">
    <source>
        <dbReference type="Pfam" id="PF16901"/>
    </source>
</evidence>
<dbReference type="InterPro" id="IPR031656">
    <property type="entry name" value="DAO_C"/>
</dbReference>
<evidence type="ECO:0000313" key="5">
    <source>
        <dbReference type="EMBL" id="HBU98548.1"/>
    </source>
</evidence>
<keyword evidence="3" id="KW-0560">Oxidoreductase</keyword>
<dbReference type="PANTHER" id="PTHR11985:SF15">
    <property type="entry name" value="GLYCEROL-3-PHOSPHATE DEHYDROGENASE, MITOCHONDRIAL"/>
    <property type="match status" value="1"/>
</dbReference>
<dbReference type="AlphaFoldDB" id="A0A358HTP4"/>
<reference evidence="5 6" key="1">
    <citation type="journal article" date="2018" name="Nat. Biotechnol.">
        <title>A standardized bacterial taxonomy based on genome phylogeny substantially revises the tree of life.</title>
        <authorList>
            <person name="Parks D.H."/>
            <person name="Chuvochina M."/>
            <person name="Waite D.W."/>
            <person name="Rinke C."/>
            <person name="Skarshewski A."/>
            <person name="Chaumeil P.A."/>
            <person name="Hugenholtz P."/>
        </authorList>
    </citation>
    <scope>NUCLEOTIDE SEQUENCE [LARGE SCALE GENOMIC DNA]</scope>
    <source>
        <strain evidence="5">UBA8707</strain>
    </source>
</reference>
<evidence type="ECO:0000256" key="2">
    <source>
        <dbReference type="ARBA" id="ARBA00022827"/>
    </source>
</evidence>
<gene>
    <name evidence="5" type="ORF">DEF21_11675</name>
</gene>
<organism evidence="5 6">
    <name type="scientific">Thalassospira lucentensis</name>
    <dbReference type="NCBI Taxonomy" id="168935"/>
    <lineage>
        <taxon>Bacteria</taxon>
        <taxon>Pseudomonadati</taxon>
        <taxon>Pseudomonadota</taxon>
        <taxon>Alphaproteobacteria</taxon>
        <taxon>Rhodospirillales</taxon>
        <taxon>Thalassospiraceae</taxon>
        <taxon>Thalassospira</taxon>
    </lineage>
</organism>
<name>A0A358HTP4_9PROT</name>
<dbReference type="Proteomes" id="UP000264753">
    <property type="component" value="Unassembled WGS sequence"/>
</dbReference>
<keyword evidence="2" id="KW-0274">FAD</keyword>
<dbReference type="InterPro" id="IPR000447">
    <property type="entry name" value="G3P_DH_FAD-dep"/>
</dbReference>
<dbReference type="PANTHER" id="PTHR11985">
    <property type="entry name" value="GLYCEROL-3-PHOSPHATE DEHYDROGENASE"/>
    <property type="match status" value="1"/>
</dbReference>
<dbReference type="EMBL" id="DOOG01000098">
    <property type="protein sequence ID" value="HBU98548.1"/>
    <property type="molecule type" value="Genomic_DNA"/>
</dbReference>
<dbReference type="GO" id="GO:0004368">
    <property type="term" value="F:glycerol-3-phosphate dehydrogenase (quinone) activity"/>
    <property type="evidence" value="ECO:0007669"/>
    <property type="project" value="InterPro"/>
</dbReference>
<keyword evidence="1" id="KW-0285">Flavoprotein</keyword>
<feature type="domain" description="Alpha-glycerophosphate oxidase C-terminal" evidence="4">
    <location>
        <begin position="20"/>
        <end position="144"/>
    </location>
</feature>
<evidence type="ECO:0000256" key="1">
    <source>
        <dbReference type="ARBA" id="ARBA00022630"/>
    </source>
</evidence>
<proteinExistence type="predicted"/>
<dbReference type="Pfam" id="PF16901">
    <property type="entry name" value="DAO_C"/>
    <property type="match status" value="1"/>
</dbReference>
<dbReference type="GO" id="GO:0006072">
    <property type="term" value="P:glycerol-3-phosphate metabolic process"/>
    <property type="evidence" value="ECO:0007669"/>
    <property type="project" value="InterPro"/>
</dbReference>
<dbReference type="Gene3D" id="1.10.8.870">
    <property type="entry name" value="Alpha-glycerophosphate oxidase, cap domain"/>
    <property type="match status" value="1"/>
</dbReference>
<evidence type="ECO:0000313" key="6">
    <source>
        <dbReference type="Proteomes" id="UP000264753"/>
    </source>
</evidence>
<dbReference type="InterPro" id="IPR038299">
    <property type="entry name" value="DAO_C_sf"/>
</dbReference>
<sequence length="164" mass="18635">MFGEEITDVVLKRLGRKRRCRTTDLCIGGGRDFPPVGKDQQRWMDTVLGDLTMDRQVFERLVERYGSRAIDVARFCQVEKDAPLNAVPTYSQREIEFLIRNENVRSLSDIVLRRTAIGLEGGISQNLIDEIGDLMATVLGWSNADLDRHKSLLTDEMGKKHSIV</sequence>
<comment type="caution">
    <text evidence="5">The sequence shown here is derived from an EMBL/GenBank/DDBJ whole genome shotgun (WGS) entry which is preliminary data.</text>
</comment>
<evidence type="ECO:0000256" key="3">
    <source>
        <dbReference type="ARBA" id="ARBA00023002"/>
    </source>
</evidence>